<accession>A0AAE5C8D3</accession>
<protein>
    <submittedName>
        <fullName evidence="1">Uncharacterized protein</fullName>
    </submittedName>
</protein>
<name>A0AAE5C8D3_9BACT</name>
<comment type="caution">
    <text evidence="1">The sequence shown here is derived from an EMBL/GenBank/DDBJ whole genome shotgun (WGS) entry which is preliminary data.</text>
</comment>
<evidence type="ECO:0000313" key="1">
    <source>
        <dbReference type="EMBL" id="NIR74386.1"/>
    </source>
</evidence>
<sequence>MDDRSKKVRDAVMDTFRGWGGYWNVTPRAPAADAEPGESWKLRVHSHPFTHAELDVDLVDAYLDDPDDEELAGRWQAALRPIFDQARGQAG</sequence>
<gene>
    <name evidence="1" type="ORF">GWO12_04635</name>
</gene>
<reference evidence="1 2" key="1">
    <citation type="submission" date="2020-01" db="EMBL/GenBank/DDBJ databases">
        <title>Genomes assembled from Gulf of Kutch pelagic sediment metagenomes.</title>
        <authorList>
            <person name="Chandrashekar M."/>
            <person name="Mahajan M.S."/>
            <person name="Dave K.J."/>
            <person name="Vatsa P."/>
            <person name="Nathani N.M."/>
        </authorList>
    </citation>
    <scope>NUCLEOTIDE SEQUENCE [LARGE SCALE GENOMIC DNA]</scope>
    <source>
        <strain evidence="1">KS3-K002</strain>
    </source>
</reference>
<dbReference type="AlphaFoldDB" id="A0AAE5C8D3"/>
<proteinExistence type="predicted"/>
<evidence type="ECO:0000313" key="2">
    <source>
        <dbReference type="Proteomes" id="UP000702544"/>
    </source>
</evidence>
<dbReference type="Proteomes" id="UP000702544">
    <property type="component" value="Unassembled WGS sequence"/>
</dbReference>
<dbReference type="EMBL" id="JAACAK010000036">
    <property type="protein sequence ID" value="NIR74386.1"/>
    <property type="molecule type" value="Genomic_DNA"/>
</dbReference>
<organism evidence="1 2">
    <name type="scientific">Candidatus Kutchimonas denitrificans</name>
    <dbReference type="NCBI Taxonomy" id="3056748"/>
    <lineage>
        <taxon>Bacteria</taxon>
        <taxon>Pseudomonadati</taxon>
        <taxon>Gemmatimonadota</taxon>
        <taxon>Gemmatimonadia</taxon>
        <taxon>Candidatus Palauibacterales</taxon>
        <taxon>Candidatus Palauibacteraceae</taxon>
        <taxon>Candidatus Kutchimonas</taxon>
    </lineage>
</organism>